<reference evidence="3" key="1">
    <citation type="submission" date="2016-10" db="EMBL/GenBank/DDBJ databases">
        <authorList>
            <person name="Varghese N."/>
            <person name="Submissions S."/>
        </authorList>
    </citation>
    <scope>NUCLEOTIDE SEQUENCE [LARGE SCALE GENOMIC DNA]</scope>
    <source>
        <strain evidence="3">CGMCC 1.9150</strain>
    </source>
</reference>
<dbReference type="STRING" id="650850.SAMN04488129_1037"/>
<protein>
    <submittedName>
        <fullName evidence="2">Glycerophosphoryl diester phosphodiesterase</fullName>
    </submittedName>
</protein>
<dbReference type="GO" id="GO:0006629">
    <property type="term" value="P:lipid metabolic process"/>
    <property type="evidence" value="ECO:0007669"/>
    <property type="project" value="InterPro"/>
</dbReference>
<evidence type="ECO:0000313" key="2">
    <source>
        <dbReference type="EMBL" id="SEK56680.1"/>
    </source>
</evidence>
<dbReference type="SUPFAM" id="SSF51695">
    <property type="entry name" value="PLC-like phosphodiesterases"/>
    <property type="match status" value="1"/>
</dbReference>
<dbReference type="Proteomes" id="UP000198807">
    <property type="component" value="Unassembled WGS sequence"/>
</dbReference>
<gene>
    <name evidence="2" type="ORF">SAMN04488129_1037</name>
</gene>
<dbReference type="EMBL" id="FOBC01000003">
    <property type="protein sequence ID" value="SEK56680.1"/>
    <property type="molecule type" value="Genomic_DNA"/>
</dbReference>
<feature type="domain" description="GP-PDE" evidence="1">
    <location>
        <begin position="9"/>
        <end position="248"/>
    </location>
</feature>
<sequence>MPHPDIPLSRLIAHRGLSARAPENTLIAVREAKQAGCDWVELDVQLLGDGTPVIWHDANIRRCSDGRGRLGDLDLATARRLDAGGWFGDAFRGERMATLEEMLVLLDELKMGVNLELKVNRGRDPHALVDTALPEVMETLPPARRLVSSFSDTALARARTLAGPESLALGVLFETIGRDWRSRCEPVQAYSVHADWRRLKKTRVREVIEAGYRLLCYTANDPTAFAPRWQWGVEAVISDDPMRFAGHLPAT</sequence>
<proteinExistence type="predicted"/>
<evidence type="ECO:0000259" key="1">
    <source>
        <dbReference type="PROSITE" id="PS51704"/>
    </source>
</evidence>
<keyword evidence="3" id="KW-1185">Reference proteome</keyword>
<dbReference type="AlphaFoldDB" id="A0A1H7I5D7"/>
<dbReference type="RefSeq" id="WP_089710366.1">
    <property type="nucleotide sequence ID" value="NZ_FOBC01000003.1"/>
</dbReference>
<dbReference type="Pfam" id="PF03009">
    <property type="entry name" value="GDPD"/>
    <property type="match status" value="1"/>
</dbReference>
<dbReference type="PROSITE" id="PS51704">
    <property type="entry name" value="GP_PDE"/>
    <property type="match status" value="1"/>
</dbReference>
<dbReference type="Gene3D" id="3.20.20.190">
    <property type="entry name" value="Phosphatidylinositol (PI) phosphodiesterase"/>
    <property type="match status" value="1"/>
</dbReference>
<dbReference type="PANTHER" id="PTHR46211:SF1">
    <property type="entry name" value="GLYCEROPHOSPHODIESTER PHOSPHODIESTERASE, CYTOPLASMIC"/>
    <property type="match status" value="1"/>
</dbReference>
<dbReference type="PANTHER" id="PTHR46211">
    <property type="entry name" value="GLYCEROPHOSPHORYL DIESTER PHOSPHODIESTERASE"/>
    <property type="match status" value="1"/>
</dbReference>
<accession>A0A1H7I5D7</accession>
<organism evidence="2 3">
    <name type="scientific">Halomonas daqiaonensis</name>
    <dbReference type="NCBI Taxonomy" id="650850"/>
    <lineage>
        <taxon>Bacteria</taxon>
        <taxon>Pseudomonadati</taxon>
        <taxon>Pseudomonadota</taxon>
        <taxon>Gammaproteobacteria</taxon>
        <taxon>Oceanospirillales</taxon>
        <taxon>Halomonadaceae</taxon>
        <taxon>Halomonas</taxon>
    </lineage>
</organism>
<dbReference type="InterPro" id="IPR030395">
    <property type="entry name" value="GP_PDE_dom"/>
</dbReference>
<dbReference type="GO" id="GO:0008081">
    <property type="term" value="F:phosphoric diester hydrolase activity"/>
    <property type="evidence" value="ECO:0007669"/>
    <property type="project" value="InterPro"/>
</dbReference>
<dbReference type="OrthoDB" id="9795622at2"/>
<evidence type="ECO:0000313" key="3">
    <source>
        <dbReference type="Proteomes" id="UP000198807"/>
    </source>
</evidence>
<dbReference type="InterPro" id="IPR017946">
    <property type="entry name" value="PLC-like_Pdiesterase_TIM-brl"/>
</dbReference>
<name>A0A1H7I5D7_9GAMM</name>